<dbReference type="OrthoDB" id="7958481at2"/>
<evidence type="ECO:0000313" key="3">
    <source>
        <dbReference type="Proteomes" id="UP000241595"/>
    </source>
</evidence>
<feature type="domain" description="AB hydrolase-1" evidence="1">
    <location>
        <begin position="31"/>
        <end position="128"/>
    </location>
</feature>
<gene>
    <name evidence="2" type="ORF">MTAB308_2129</name>
</gene>
<dbReference type="AlphaFoldDB" id="A0A2U3NAY3"/>
<dbReference type="PANTHER" id="PTHR43433">
    <property type="entry name" value="HYDROLASE, ALPHA/BETA FOLD FAMILY PROTEIN"/>
    <property type="match status" value="1"/>
</dbReference>
<dbReference type="Gene3D" id="3.40.50.1820">
    <property type="entry name" value="alpha/beta hydrolase"/>
    <property type="match status" value="1"/>
</dbReference>
<evidence type="ECO:0000259" key="1">
    <source>
        <dbReference type="Pfam" id="PF00561"/>
    </source>
</evidence>
<keyword evidence="3" id="KW-1185">Reference proteome</keyword>
<keyword evidence="2" id="KW-0378">Hydrolase</keyword>
<dbReference type="GO" id="GO:0016787">
    <property type="term" value="F:hydrolase activity"/>
    <property type="evidence" value="ECO:0007669"/>
    <property type="project" value="UniProtKB-KW"/>
</dbReference>
<dbReference type="InterPro" id="IPR000073">
    <property type="entry name" value="AB_hydrolase_1"/>
</dbReference>
<dbReference type="STRING" id="1841859.GCA_900157385_02125"/>
<dbReference type="InterPro" id="IPR029058">
    <property type="entry name" value="AB_hydrolase_fold"/>
</dbReference>
<accession>A0A2U3NAY3</accession>
<proteinExistence type="predicted"/>
<dbReference type="InterPro" id="IPR050471">
    <property type="entry name" value="AB_hydrolase"/>
</dbReference>
<dbReference type="EMBL" id="FTRV01000011">
    <property type="protein sequence ID" value="SPM28642.1"/>
    <property type="molecule type" value="Genomic_DNA"/>
</dbReference>
<dbReference type="Pfam" id="PF00561">
    <property type="entry name" value="Abhydrolase_1"/>
    <property type="match status" value="1"/>
</dbReference>
<dbReference type="Proteomes" id="UP000241595">
    <property type="component" value="Unassembled WGS sequence"/>
</dbReference>
<dbReference type="PRINTS" id="PR00111">
    <property type="entry name" value="ABHYDROLASE"/>
</dbReference>
<evidence type="ECO:0000313" key="2">
    <source>
        <dbReference type="EMBL" id="SPM28642.1"/>
    </source>
</evidence>
<sequence>MTTWKDAPTRRIRAAGVDFAYRELGTDTGVPVVFLHHLTAVLDDWDPRVVDGIAAHRRVIAFDNRGVGATSSKVPGNIDQMGADAIAFIRALGLSKVDLLGFSLGGGVAQVVALQAPDLVRRMILAGTGPRGGGGIERITRIFVIAYLKAALTRSDPRNFLFFPRTPEGRRAASDYLGRLKERTHQRDTPISIQARVAQLRAIRRAGLSAPDDLSAITQPVLVANGDRDLMVDSSLSDDIARRIPNAELKIYPRSGHGGVFQHHETFVADVLRFLGGESISEDKGVSNEQYAPQR</sequence>
<protein>
    <submittedName>
        <fullName evidence="2">Lysophospholipase, alpha-beta hydrolase superfamily</fullName>
    </submittedName>
</protein>
<dbReference type="PANTHER" id="PTHR43433:SF5">
    <property type="entry name" value="AB HYDROLASE-1 DOMAIN-CONTAINING PROTEIN"/>
    <property type="match status" value="1"/>
</dbReference>
<dbReference type="SUPFAM" id="SSF53474">
    <property type="entry name" value="alpha/beta-Hydrolases"/>
    <property type="match status" value="1"/>
</dbReference>
<dbReference type="RefSeq" id="WP_077099417.1">
    <property type="nucleotide sequence ID" value="NZ_LT717700.1"/>
</dbReference>
<organism evidence="2 3">
    <name type="scientific">Mycobacterium terramassiliense</name>
    <dbReference type="NCBI Taxonomy" id="1841859"/>
    <lineage>
        <taxon>Bacteria</taxon>
        <taxon>Bacillati</taxon>
        <taxon>Actinomycetota</taxon>
        <taxon>Actinomycetes</taxon>
        <taxon>Mycobacteriales</taxon>
        <taxon>Mycobacteriaceae</taxon>
        <taxon>Mycobacterium</taxon>
    </lineage>
</organism>
<name>A0A2U3NAY3_9MYCO</name>
<reference evidence="2 3" key="1">
    <citation type="submission" date="2017-01" db="EMBL/GenBank/DDBJ databases">
        <authorList>
            <consortium name="Urmite Genomes"/>
        </authorList>
    </citation>
    <scope>NUCLEOTIDE SEQUENCE [LARGE SCALE GENOMIC DNA]</scope>
    <source>
        <strain evidence="2 3">AB308</strain>
    </source>
</reference>